<keyword evidence="1" id="KW-0479">Metal-binding</keyword>
<protein>
    <submittedName>
        <fullName evidence="4">Peptidoglycan N-acetylglucosamine deacetylase</fullName>
        <ecNumber evidence="4">3.5.1.-</ecNumber>
    </submittedName>
</protein>
<dbReference type="PROSITE" id="PS51677">
    <property type="entry name" value="NODB"/>
    <property type="match status" value="1"/>
</dbReference>
<evidence type="ECO:0000313" key="4">
    <source>
        <dbReference type="EMBL" id="SJN37506.1"/>
    </source>
</evidence>
<dbReference type="GO" id="GO:0005975">
    <property type="term" value="P:carbohydrate metabolic process"/>
    <property type="evidence" value="ECO:0007669"/>
    <property type="project" value="InterPro"/>
</dbReference>
<dbReference type="Proteomes" id="UP000196230">
    <property type="component" value="Unassembled WGS sequence"/>
</dbReference>
<keyword evidence="2 4" id="KW-0378">Hydrolase</keyword>
<evidence type="ECO:0000256" key="1">
    <source>
        <dbReference type="ARBA" id="ARBA00022723"/>
    </source>
</evidence>
<dbReference type="Gene3D" id="3.20.20.370">
    <property type="entry name" value="Glycoside hydrolase/deacetylase"/>
    <property type="match status" value="1"/>
</dbReference>
<gene>
    <name evidence="4" type="ORF">FM125_11635</name>
</gene>
<accession>A0A1R4JZP9</accession>
<evidence type="ECO:0000256" key="2">
    <source>
        <dbReference type="ARBA" id="ARBA00022801"/>
    </source>
</evidence>
<dbReference type="InterPro" id="IPR002509">
    <property type="entry name" value="NODB_dom"/>
</dbReference>
<dbReference type="AlphaFoldDB" id="A0A1R4JZP9"/>
<dbReference type="EC" id="3.5.1.-" evidence="4"/>
<evidence type="ECO:0000313" key="5">
    <source>
        <dbReference type="Proteomes" id="UP000196230"/>
    </source>
</evidence>
<dbReference type="GO" id="GO:0016020">
    <property type="term" value="C:membrane"/>
    <property type="evidence" value="ECO:0007669"/>
    <property type="project" value="TreeGrafter"/>
</dbReference>
<feature type="domain" description="NodB homology" evidence="3">
    <location>
        <begin position="7"/>
        <end position="182"/>
    </location>
</feature>
<proteinExistence type="predicted"/>
<dbReference type="CDD" id="cd10917">
    <property type="entry name" value="CE4_NodB_like_6s_7s"/>
    <property type="match status" value="1"/>
</dbReference>
<dbReference type="GO" id="GO:0046872">
    <property type="term" value="F:metal ion binding"/>
    <property type="evidence" value="ECO:0007669"/>
    <property type="project" value="UniProtKB-KW"/>
</dbReference>
<dbReference type="PANTHER" id="PTHR10587:SF133">
    <property type="entry name" value="CHITIN DEACETYLASE 1-RELATED"/>
    <property type="match status" value="1"/>
</dbReference>
<sequence length="203" mass="21600">MDCSAVPCVALTFDDGPGAHTSRLLDILADHDVKATFYTVGRQIEQRPGVIRKMAAAGHQIGNHSYDHPQLTAVSADAARRQIATTDALLRAQGVTPSTVRPPYGSYNTSVLQVLGSLGHGAVNWNVDPRDWQDKDTPTVVQRVTSAARPGAILLMHDVHSTSVDAVPQIITTLKARGYHFVTVDQITGGVAPGSAVHSGMHP</sequence>
<organism evidence="4 5">
    <name type="scientific">Micrococcus lylae</name>
    <dbReference type="NCBI Taxonomy" id="1273"/>
    <lineage>
        <taxon>Bacteria</taxon>
        <taxon>Bacillati</taxon>
        <taxon>Actinomycetota</taxon>
        <taxon>Actinomycetes</taxon>
        <taxon>Micrococcales</taxon>
        <taxon>Micrococcaceae</taxon>
        <taxon>Micrococcus</taxon>
    </lineage>
</organism>
<dbReference type="SUPFAM" id="SSF88713">
    <property type="entry name" value="Glycoside hydrolase/deacetylase"/>
    <property type="match status" value="1"/>
</dbReference>
<reference evidence="4 5" key="1">
    <citation type="submission" date="2017-02" db="EMBL/GenBank/DDBJ databases">
        <authorList>
            <person name="Peterson S.W."/>
        </authorList>
    </citation>
    <scope>NUCLEOTIDE SEQUENCE [LARGE SCALE GENOMIC DNA]</scope>
    <source>
        <strain evidence="4 5">2B3F</strain>
    </source>
</reference>
<name>A0A1R4JZP9_9MICC</name>
<dbReference type="EMBL" id="FUKP01000073">
    <property type="protein sequence ID" value="SJN37506.1"/>
    <property type="molecule type" value="Genomic_DNA"/>
</dbReference>
<dbReference type="InterPro" id="IPR011330">
    <property type="entry name" value="Glyco_hydro/deAcase_b/a-brl"/>
</dbReference>
<dbReference type="PANTHER" id="PTHR10587">
    <property type="entry name" value="GLYCOSYL TRANSFERASE-RELATED"/>
    <property type="match status" value="1"/>
</dbReference>
<dbReference type="InterPro" id="IPR050248">
    <property type="entry name" value="Polysacc_deacetylase_ArnD"/>
</dbReference>
<dbReference type="GO" id="GO:0016810">
    <property type="term" value="F:hydrolase activity, acting on carbon-nitrogen (but not peptide) bonds"/>
    <property type="evidence" value="ECO:0007669"/>
    <property type="project" value="InterPro"/>
</dbReference>
<evidence type="ECO:0000259" key="3">
    <source>
        <dbReference type="PROSITE" id="PS51677"/>
    </source>
</evidence>
<dbReference type="Pfam" id="PF01522">
    <property type="entry name" value="Polysacc_deac_1"/>
    <property type="match status" value="1"/>
</dbReference>